<keyword evidence="2" id="KW-1185">Reference proteome</keyword>
<dbReference type="Proteomes" id="UP000245626">
    <property type="component" value="Unassembled WGS sequence"/>
</dbReference>
<reference evidence="1 2" key="1">
    <citation type="journal article" date="2018" name="Mol. Biol. Evol.">
        <title>Broad Genomic Sampling Reveals a Smut Pathogenic Ancestry of the Fungal Clade Ustilaginomycotina.</title>
        <authorList>
            <person name="Kijpornyongpan T."/>
            <person name="Mondo S.J."/>
            <person name="Barry K."/>
            <person name="Sandor L."/>
            <person name="Lee J."/>
            <person name="Lipzen A."/>
            <person name="Pangilinan J."/>
            <person name="LaButti K."/>
            <person name="Hainaut M."/>
            <person name="Henrissat B."/>
            <person name="Grigoriev I.V."/>
            <person name="Spatafora J.W."/>
            <person name="Aime M.C."/>
        </authorList>
    </citation>
    <scope>NUCLEOTIDE SEQUENCE [LARGE SCALE GENOMIC DNA]</scope>
    <source>
        <strain evidence="1 2">SA 807</strain>
    </source>
</reference>
<name>A0ACD0P1M8_9BASI</name>
<protein>
    <submittedName>
        <fullName evidence="1">Uncharacterized protein</fullName>
    </submittedName>
</protein>
<gene>
    <name evidence="1" type="ORF">IE53DRAFT_312971</name>
</gene>
<sequence length="200" mass="21713">MARGSRIDFCCCAIPLVNAGAYMIVLEFLLVSTSIVALALFPPPIVATMGCLPGWSKLAVATLSLHSTLLQILGLVSIAKESALIYRIYVRLNFGLTLLIIAATASSTLVSYRRREDSIQVCNLEFGNTPDGNGKGFKIDAVTQALKGSGKVICNYFTLVQVGAMASLIFILGVTQLYLCLCQRAYGKQQRQALDRRVTW</sequence>
<evidence type="ECO:0000313" key="1">
    <source>
        <dbReference type="EMBL" id="PWN51989.1"/>
    </source>
</evidence>
<organism evidence="1 2">
    <name type="scientific">Violaceomyces palustris</name>
    <dbReference type="NCBI Taxonomy" id="1673888"/>
    <lineage>
        <taxon>Eukaryota</taxon>
        <taxon>Fungi</taxon>
        <taxon>Dikarya</taxon>
        <taxon>Basidiomycota</taxon>
        <taxon>Ustilaginomycotina</taxon>
        <taxon>Ustilaginomycetes</taxon>
        <taxon>Violaceomycetales</taxon>
        <taxon>Violaceomycetaceae</taxon>
        <taxon>Violaceomyces</taxon>
    </lineage>
</organism>
<dbReference type="EMBL" id="KZ819804">
    <property type="protein sequence ID" value="PWN51989.1"/>
    <property type="molecule type" value="Genomic_DNA"/>
</dbReference>
<evidence type="ECO:0000313" key="2">
    <source>
        <dbReference type="Proteomes" id="UP000245626"/>
    </source>
</evidence>
<proteinExistence type="predicted"/>
<accession>A0ACD0P1M8</accession>